<evidence type="ECO:0000256" key="11">
    <source>
        <dbReference type="PIRSR" id="PIRSR601842-1"/>
    </source>
</evidence>
<keyword evidence="4 13" id="KW-0645">Protease</keyword>
<evidence type="ECO:0000256" key="12">
    <source>
        <dbReference type="PIRSR" id="PIRSR601842-2"/>
    </source>
</evidence>
<keyword evidence="5 12" id="KW-0479">Metal-binding</keyword>
<dbReference type="Gene3D" id="3.10.170.10">
    <property type="match status" value="1"/>
</dbReference>
<name>A0A5K1JSK0_9APHY</name>
<dbReference type="InterPro" id="IPR050371">
    <property type="entry name" value="Fungal_virulence_M36"/>
</dbReference>
<feature type="domain" description="FTP" evidence="15">
    <location>
        <begin position="63"/>
        <end position="99"/>
    </location>
</feature>
<keyword evidence="6" id="KW-0732">Signal</keyword>
<dbReference type="InterPro" id="IPR027268">
    <property type="entry name" value="Peptidase_M4/M1_CTD_sf"/>
</dbReference>
<evidence type="ECO:0000256" key="3">
    <source>
        <dbReference type="ARBA" id="ARBA00022525"/>
    </source>
</evidence>
<evidence type="ECO:0000256" key="2">
    <source>
        <dbReference type="ARBA" id="ARBA00006006"/>
    </source>
</evidence>
<keyword evidence="9 13" id="KW-0482">Metalloprotease</keyword>
<reference evidence="16" key="1">
    <citation type="submission" date="2019-10" db="EMBL/GenBank/DDBJ databases">
        <authorList>
            <person name="Nor Muhammad N."/>
        </authorList>
    </citation>
    <scope>NUCLEOTIDE SEQUENCE</scope>
</reference>
<comment type="cofactor">
    <cofactor evidence="12">
        <name>Zn(2+)</name>
        <dbReference type="ChEBI" id="CHEBI:29105"/>
    </cofactor>
    <text evidence="12">Binds 1 zinc ion per subunit.</text>
</comment>
<keyword evidence="3 13" id="KW-0964">Secreted</keyword>
<evidence type="ECO:0000256" key="10">
    <source>
        <dbReference type="ARBA" id="ARBA00023145"/>
    </source>
</evidence>
<keyword evidence="10 13" id="KW-0865">Zymogen</keyword>
<evidence type="ECO:0000256" key="7">
    <source>
        <dbReference type="ARBA" id="ARBA00022801"/>
    </source>
</evidence>
<feature type="active site" evidence="11">
    <location>
        <position position="363"/>
    </location>
</feature>
<keyword evidence="8 12" id="KW-0862">Zinc</keyword>
<dbReference type="GO" id="GO:0005615">
    <property type="term" value="C:extracellular space"/>
    <property type="evidence" value="ECO:0007669"/>
    <property type="project" value="InterPro"/>
</dbReference>
<organism evidence="16">
    <name type="scientific">Ganoderma boninense</name>
    <dbReference type="NCBI Taxonomy" id="34458"/>
    <lineage>
        <taxon>Eukaryota</taxon>
        <taxon>Fungi</taxon>
        <taxon>Dikarya</taxon>
        <taxon>Basidiomycota</taxon>
        <taxon>Agaricomycotina</taxon>
        <taxon>Agaricomycetes</taxon>
        <taxon>Polyporales</taxon>
        <taxon>Polyporaceae</taxon>
        <taxon>Ganoderma</taxon>
    </lineage>
</organism>
<feature type="binding site" evidence="12">
    <location>
        <position position="366"/>
    </location>
    <ligand>
        <name>Zn(2+)</name>
        <dbReference type="ChEBI" id="CHEBI:29105"/>
        <note>catalytic</note>
    </ligand>
</feature>
<dbReference type="Pfam" id="PF07504">
    <property type="entry name" value="FTP"/>
    <property type="match status" value="1"/>
</dbReference>
<evidence type="ECO:0000256" key="5">
    <source>
        <dbReference type="ARBA" id="ARBA00022723"/>
    </source>
</evidence>
<dbReference type="EMBL" id="LR723759">
    <property type="protein sequence ID" value="VWO94065.1"/>
    <property type="molecule type" value="Genomic_DNA"/>
</dbReference>
<feature type="binding site" evidence="12">
    <location>
        <position position="362"/>
    </location>
    <ligand>
        <name>Zn(2+)</name>
        <dbReference type="ChEBI" id="CHEBI:29105"/>
        <note>catalytic</note>
    </ligand>
</feature>
<dbReference type="PANTHER" id="PTHR33478:SF1">
    <property type="entry name" value="EXTRACELLULAR METALLOPROTEINASE MEP"/>
    <property type="match status" value="1"/>
</dbReference>
<feature type="region of interest" description="Disordered" evidence="14">
    <location>
        <begin position="207"/>
        <end position="228"/>
    </location>
</feature>
<dbReference type="InterPro" id="IPR011096">
    <property type="entry name" value="FTP_domain"/>
</dbReference>
<dbReference type="GO" id="GO:0006508">
    <property type="term" value="P:proteolysis"/>
    <property type="evidence" value="ECO:0007669"/>
    <property type="project" value="UniProtKB-KW"/>
</dbReference>
<gene>
    <name evidence="16" type="primary">Q6WIH5</name>
</gene>
<dbReference type="EC" id="3.4.24.-" evidence="13"/>
<dbReference type="InterPro" id="IPR001842">
    <property type="entry name" value="Peptidase_M36"/>
</dbReference>
<proteinExistence type="inferred from homology"/>
<dbReference type="Gene3D" id="1.10.390.10">
    <property type="entry name" value="Neutral Protease Domain 2"/>
    <property type="match status" value="1"/>
</dbReference>
<dbReference type="PRINTS" id="PR00999">
    <property type="entry name" value="FUNGALYSIN"/>
</dbReference>
<dbReference type="AlphaFoldDB" id="A0A5K1JSK0"/>
<evidence type="ECO:0000256" key="4">
    <source>
        <dbReference type="ARBA" id="ARBA00022670"/>
    </source>
</evidence>
<comment type="subcellular location">
    <subcellularLocation>
        <location evidence="1 13">Secreted</location>
    </subcellularLocation>
</comment>
<feature type="binding site" evidence="12">
    <location>
        <position position="391"/>
    </location>
    <ligand>
        <name>Zn(2+)</name>
        <dbReference type="ChEBI" id="CHEBI:29105"/>
        <note>catalytic</note>
    </ligand>
</feature>
<protein>
    <recommendedName>
        <fullName evidence="13">Extracellular metalloproteinase</fullName>
        <ecNumber evidence="13">3.4.24.-</ecNumber>
    </recommendedName>
    <alternativeName>
        <fullName evidence="13">Fungalysin</fullName>
    </alternativeName>
</protein>
<dbReference type="GO" id="GO:0008270">
    <property type="term" value="F:zinc ion binding"/>
    <property type="evidence" value="ECO:0007669"/>
    <property type="project" value="InterPro"/>
</dbReference>
<dbReference type="SUPFAM" id="SSF55486">
    <property type="entry name" value="Metalloproteases ('zincins'), catalytic domain"/>
    <property type="match status" value="1"/>
</dbReference>
<sequence length="546" mass="58929">MVSRLINSPCDSEQTFGVSGVDHPLSVRDQFNLKDAAVSYIQSRLNVSGDAVDLRKVFTNDVTQHAFVRQQINGVPVANAVANVAFNKANKVVSFGSSFVTPSKVPSTTPSISVDEAIAKAERALSGQFNEHPPTVEFVVKKDGSLALTHVVQIQNAKTGAWFEAFVDAHSGELIQVTDFVAKASYRVLPITKETVPEGLEVLTDPQNTAASPFGWHSDGTTSTTTTEGNNAIAFKGSETNTTTESSDGLNFIFAQDPGQDPTTQENIDAARTNAFYVVNTMHDISYLYGFTEAGFNFQQNNFDKGGEGNDRVTISVQDSDGTDNADFTTPPDGQSGQMRMFLWDLTSPERDGALENDIVVHENTHGISNRMTGGGTGRCLQTNEAAGMGEGWSDAMAEWTEQKNATIVDYVIGKYVANNPAGIRSHPYSTDVALELTLAAIGEVWANILHNVYAALVGAHGFSDTAHTDPTTSGGNTVFMHLFMDAFTLQPCNPTFPNARDAWIQADANRYGGENYCRLWTAFASRGLGIYAVNHKNNFDTPAGC</sequence>
<evidence type="ECO:0000256" key="6">
    <source>
        <dbReference type="ARBA" id="ARBA00022729"/>
    </source>
</evidence>
<dbReference type="PANTHER" id="PTHR33478">
    <property type="entry name" value="EXTRACELLULAR METALLOPROTEINASE MEP"/>
    <property type="match status" value="1"/>
</dbReference>
<evidence type="ECO:0000256" key="14">
    <source>
        <dbReference type="SAM" id="MobiDB-lite"/>
    </source>
</evidence>
<evidence type="ECO:0000256" key="13">
    <source>
        <dbReference type="RuleBase" id="RU364017"/>
    </source>
</evidence>
<dbReference type="CDD" id="cd09596">
    <property type="entry name" value="M36"/>
    <property type="match status" value="1"/>
</dbReference>
<evidence type="ECO:0000313" key="16">
    <source>
        <dbReference type="EMBL" id="VWO94065.1"/>
    </source>
</evidence>
<evidence type="ECO:0000259" key="15">
    <source>
        <dbReference type="Pfam" id="PF07504"/>
    </source>
</evidence>
<accession>A0A5K1JSK0</accession>
<comment type="similarity">
    <text evidence="2 13">Belongs to the peptidase M36 family.</text>
</comment>
<evidence type="ECO:0000256" key="1">
    <source>
        <dbReference type="ARBA" id="ARBA00004613"/>
    </source>
</evidence>
<evidence type="ECO:0000256" key="9">
    <source>
        <dbReference type="ARBA" id="ARBA00023049"/>
    </source>
</evidence>
<keyword evidence="7 13" id="KW-0378">Hydrolase</keyword>
<dbReference type="Pfam" id="PF02128">
    <property type="entry name" value="Peptidase_M36"/>
    <property type="match status" value="1"/>
</dbReference>
<evidence type="ECO:0000256" key="8">
    <source>
        <dbReference type="ARBA" id="ARBA00022833"/>
    </source>
</evidence>
<dbReference type="GO" id="GO:0004222">
    <property type="term" value="F:metalloendopeptidase activity"/>
    <property type="evidence" value="ECO:0007669"/>
    <property type="project" value="InterPro"/>
</dbReference>